<feature type="compositionally biased region" description="Polar residues" evidence="15">
    <location>
        <begin position="1"/>
        <end position="10"/>
    </location>
</feature>
<evidence type="ECO:0000256" key="3">
    <source>
        <dbReference type="ARBA" id="ARBA00004991"/>
    </source>
</evidence>
<evidence type="ECO:0000313" key="18">
    <source>
        <dbReference type="Proteomes" id="UP000838763"/>
    </source>
</evidence>
<sequence length="345" mass="38458">MRLTGVSNRSLHYFSSPPPPPISPTLSRDHVPHVTIIRPVKGLEPELYECIASTFRQDYPADKLTIYLCVAEPDDPAYPVLKRIVKDFPQFDARVFVEAEDPLLHGADGHVNNLGPNPKIRNISRAYREAKGDIIWIIDCNVWIPRVTTGHMVDKLIGLGPDGQLVKPYKFVHQIPLVVDITPELGGRAPSDARIPCLSESWLQRLLKHGGGRLDEMFMSTTHAKFYSAINTVGVAPCIVGKSNMFRKSQLDTLTDPSQNPNLPQGRDHPTGIDYFSSYICEDHLIGDLLWRSKFPASPITASFWVILPFSPWIVCLSLLTLLAEFDGFARASGLCSWQHSLSPA</sequence>
<evidence type="ECO:0000256" key="8">
    <source>
        <dbReference type="ARBA" id="ARBA00022679"/>
    </source>
</evidence>
<dbReference type="OrthoDB" id="1483400at2759"/>
<dbReference type="GO" id="GO:0016020">
    <property type="term" value="C:membrane"/>
    <property type="evidence" value="ECO:0007669"/>
    <property type="project" value="UniProtKB-SubCell"/>
</dbReference>
<evidence type="ECO:0000256" key="1">
    <source>
        <dbReference type="ARBA" id="ARBA00004141"/>
    </source>
</evidence>
<name>A0A9P1H3P6_9PEZI</name>
<dbReference type="Gene3D" id="3.90.550.10">
    <property type="entry name" value="Spore Coat Polysaccharide Biosynthesis Protein SpsA, Chain A"/>
    <property type="match status" value="1"/>
</dbReference>
<dbReference type="PANTHER" id="PTHR12726">
    <property type="entry name" value="CERAMIDE GLUCOSYLTRANSFERASE"/>
    <property type="match status" value="1"/>
</dbReference>
<evidence type="ECO:0000256" key="15">
    <source>
        <dbReference type="SAM" id="MobiDB-lite"/>
    </source>
</evidence>
<dbReference type="SUPFAM" id="SSF53448">
    <property type="entry name" value="Nucleotide-diphospho-sugar transferases"/>
    <property type="match status" value="1"/>
</dbReference>
<dbReference type="EMBL" id="CALLCH030000012">
    <property type="protein sequence ID" value="CAI4214780.1"/>
    <property type="molecule type" value="Genomic_DNA"/>
</dbReference>
<evidence type="ECO:0000256" key="16">
    <source>
        <dbReference type="SAM" id="Phobius"/>
    </source>
</evidence>
<comment type="caution">
    <text evidence="17">The sequence shown here is derived from an EMBL/GenBank/DDBJ whole genome shotgun (WGS) entry which is preliminary data.</text>
</comment>
<proteinExistence type="inferred from homology"/>
<comment type="subcellular location">
    <subcellularLocation>
        <location evidence="1">Membrane</location>
        <topology evidence="1">Multi-pass membrane protein</topology>
    </subcellularLocation>
</comment>
<evidence type="ECO:0000256" key="7">
    <source>
        <dbReference type="ARBA" id="ARBA00022676"/>
    </source>
</evidence>
<keyword evidence="18" id="KW-1185">Reference proteome</keyword>
<reference evidence="17" key="1">
    <citation type="submission" date="2022-11" db="EMBL/GenBank/DDBJ databases">
        <authorList>
            <person name="Scott C."/>
            <person name="Bruce N."/>
        </authorList>
    </citation>
    <scope>NUCLEOTIDE SEQUENCE</scope>
</reference>
<dbReference type="GO" id="GO:0006679">
    <property type="term" value="P:glucosylceramide biosynthetic process"/>
    <property type="evidence" value="ECO:0007669"/>
    <property type="project" value="TreeGrafter"/>
</dbReference>
<dbReference type="InterPro" id="IPR029044">
    <property type="entry name" value="Nucleotide-diphossugar_trans"/>
</dbReference>
<evidence type="ECO:0000256" key="14">
    <source>
        <dbReference type="ARBA" id="ARBA00032575"/>
    </source>
</evidence>
<evidence type="ECO:0000256" key="12">
    <source>
        <dbReference type="ARBA" id="ARBA00031017"/>
    </source>
</evidence>
<keyword evidence="8" id="KW-0808">Transferase</keyword>
<feature type="transmembrane region" description="Helical" evidence="16">
    <location>
        <begin position="302"/>
        <end position="323"/>
    </location>
</feature>
<dbReference type="EC" id="2.4.1.80" evidence="5"/>
<protein>
    <recommendedName>
        <fullName evidence="6">Ceramide glucosyltransferase</fullName>
        <ecNumber evidence="5">2.4.1.80</ecNumber>
    </recommendedName>
    <alternativeName>
        <fullName evidence="13">Glucosylceramide synthase</fullName>
    </alternativeName>
    <alternativeName>
        <fullName evidence="14">UDP-glucose ceramide glucosyltransferase</fullName>
    </alternativeName>
    <alternativeName>
        <fullName evidence="12">UDP-glucose:N-acylsphingosine D-glucosyltransferase</fullName>
    </alternativeName>
</protein>
<dbReference type="AlphaFoldDB" id="A0A9P1H3P6"/>
<evidence type="ECO:0000313" key="17">
    <source>
        <dbReference type="EMBL" id="CAI4214780.1"/>
    </source>
</evidence>
<comment type="similarity">
    <text evidence="4">Belongs to the glycosyltransferase 2 family.</text>
</comment>
<keyword evidence="9 16" id="KW-0812">Transmembrane</keyword>
<feature type="region of interest" description="Disordered" evidence="15">
    <location>
        <begin position="1"/>
        <end position="27"/>
    </location>
</feature>
<accession>A0A9P1H3P6</accession>
<keyword evidence="7" id="KW-0328">Glycosyltransferase</keyword>
<evidence type="ECO:0000256" key="6">
    <source>
        <dbReference type="ARBA" id="ARBA00019988"/>
    </source>
</evidence>
<dbReference type="InterPro" id="IPR025993">
    <property type="entry name" value="Ceramide_glucosylTrfase"/>
</dbReference>
<organism evidence="17 18">
    <name type="scientific">Parascedosporium putredinis</name>
    <dbReference type="NCBI Taxonomy" id="1442378"/>
    <lineage>
        <taxon>Eukaryota</taxon>
        <taxon>Fungi</taxon>
        <taxon>Dikarya</taxon>
        <taxon>Ascomycota</taxon>
        <taxon>Pezizomycotina</taxon>
        <taxon>Sordariomycetes</taxon>
        <taxon>Hypocreomycetidae</taxon>
        <taxon>Microascales</taxon>
        <taxon>Microascaceae</taxon>
        <taxon>Parascedosporium</taxon>
    </lineage>
</organism>
<gene>
    <name evidence="17" type="ORF">PPNO1_LOCUS4508</name>
</gene>
<evidence type="ECO:0000256" key="13">
    <source>
        <dbReference type="ARBA" id="ARBA00031543"/>
    </source>
</evidence>
<evidence type="ECO:0000256" key="5">
    <source>
        <dbReference type="ARBA" id="ARBA00012699"/>
    </source>
</evidence>
<evidence type="ECO:0000256" key="9">
    <source>
        <dbReference type="ARBA" id="ARBA00022692"/>
    </source>
</evidence>
<evidence type="ECO:0000256" key="4">
    <source>
        <dbReference type="ARBA" id="ARBA00006739"/>
    </source>
</evidence>
<dbReference type="GO" id="GO:0008120">
    <property type="term" value="F:ceramide glucosyltransferase activity"/>
    <property type="evidence" value="ECO:0007669"/>
    <property type="project" value="UniProtKB-EC"/>
</dbReference>
<keyword evidence="11 16" id="KW-0472">Membrane</keyword>
<comment type="pathway">
    <text evidence="2">Lipid metabolism; sphingolipid metabolism.</text>
</comment>
<dbReference type="Proteomes" id="UP000838763">
    <property type="component" value="Unassembled WGS sequence"/>
</dbReference>
<dbReference type="PANTHER" id="PTHR12726:SF0">
    <property type="entry name" value="CERAMIDE GLUCOSYLTRANSFERASE"/>
    <property type="match status" value="1"/>
</dbReference>
<dbReference type="Pfam" id="PF13506">
    <property type="entry name" value="Glyco_transf_21"/>
    <property type="match status" value="1"/>
</dbReference>
<evidence type="ECO:0000256" key="10">
    <source>
        <dbReference type="ARBA" id="ARBA00022989"/>
    </source>
</evidence>
<comment type="pathway">
    <text evidence="3">Sphingolipid metabolism.</text>
</comment>
<keyword evidence="10 16" id="KW-1133">Transmembrane helix</keyword>
<evidence type="ECO:0000256" key="11">
    <source>
        <dbReference type="ARBA" id="ARBA00023136"/>
    </source>
</evidence>
<evidence type="ECO:0000256" key="2">
    <source>
        <dbReference type="ARBA" id="ARBA00004760"/>
    </source>
</evidence>